<dbReference type="PANTHER" id="PTHR30485:SF0">
    <property type="entry name" value="NI_FE-HYDROGENASE 1 B-TYPE CYTOCHROME SUBUNIT-RELATED"/>
    <property type="match status" value="1"/>
</dbReference>
<evidence type="ECO:0000313" key="14">
    <source>
        <dbReference type="EMBL" id="OMH40943.1"/>
    </source>
</evidence>
<proteinExistence type="inferred from homology"/>
<evidence type="ECO:0000256" key="8">
    <source>
        <dbReference type="ARBA" id="ARBA00022982"/>
    </source>
</evidence>
<comment type="similarity">
    <text evidence="2">Belongs to the HupC/HyaC/HydC family.</text>
</comment>
<keyword evidence="3" id="KW-0813">Transport</keyword>
<dbReference type="NCBIfam" id="TIGR02125">
    <property type="entry name" value="CytB-hydogenase"/>
    <property type="match status" value="1"/>
</dbReference>
<dbReference type="InterPro" id="IPR016174">
    <property type="entry name" value="Di-haem_cyt_TM"/>
</dbReference>
<evidence type="ECO:0000256" key="3">
    <source>
        <dbReference type="ARBA" id="ARBA00022448"/>
    </source>
</evidence>
<organism evidence="14 15">
    <name type="scientific">Desulfurobacterium indicum</name>
    <dbReference type="NCBI Taxonomy" id="1914305"/>
    <lineage>
        <taxon>Bacteria</taxon>
        <taxon>Pseudomonadati</taxon>
        <taxon>Aquificota</taxon>
        <taxon>Aquificia</taxon>
        <taxon>Desulfurobacteriales</taxon>
        <taxon>Desulfurobacteriaceae</taxon>
        <taxon>Desulfurobacterium</taxon>
    </lineage>
</organism>
<evidence type="ECO:0000256" key="10">
    <source>
        <dbReference type="ARBA" id="ARBA00023004"/>
    </source>
</evidence>
<evidence type="ECO:0000256" key="6">
    <source>
        <dbReference type="ARBA" id="ARBA00022692"/>
    </source>
</evidence>
<dbReference type="RefSeq" id="WP_076712553.1">
    <property type="nucleotide sequence ID" value="NZ_MOEN01000006.1"/>
</dbReference>
<dbReference type="PRINTS" id="PR00161">
    <property type="entry name" value="NIHGNASECYTB"/>
</dbReference>
<accession>A0A1R1MMG1</accession>
<feature type="transmembrane region" description="Helical" evidence="12">
    <location>
        <begin position="20"/>
        <end position="41"/>
    </location>
</feature>
<keyword evidence="8" id="KW-0249">Electron transport</keyword>
<evidence type="ECO:0000256" key="4">
    <source>
        <dbReference type="ARBA" id="ARBA00022475"/>
    </source>
</evidence>
<protein>
    <submittedName>
        <fullName evidence="14">Ni/Fe-hydrogenase, b-type cytochrome subunit</fullName>
    </submittedName>
</protein>
<keyword evidence="7" id="KW-0479">Metal-binding</keyword>
<feature type="transmembrane region" description="Helical" evidence="12">
    <location>
        <begin position="172"/>
        <end position="191"/>
    </location>
</feature>
<keyword evidence="10" id="KW-0408">Iron</keyword>
<gene>
    <name evidence="14" type="ORF">BLW93_02555</name>
</gene>
<dbReference type="GO" id="GO:0022904">
    <property type="term" value="P:respiratory electron transport chain"/>
    <property type="evidence" value="ECO:0007669"/>
    <property type="project" value="InterPro"/>
</dbReference>
<keyword evidence="9 12" id="KW-1133">Transmembrane helix</keyword>
<evidence type="ECO:0000256" key="9">
    <source>
        <dbReference type="ARBA" id="ARBA00022989"/>
    </source>
</evidence>
<keyword evidence="11 12" id="KW-0472">Membrane</keyword>
<dbReference type="AlphaFoldDB" id="A0A1R1MMG1"/>
<evidence type="ECO:0000256" key="11">
    <source>
        <dbReference type="ARBA" id="ARBA00023136"/>
    </source>
</evidence>
<keyword evidence="5" id="KW-0349">Heme</keyword>
<evidence type="ECO:0000256" key="1">
    <source>
        <dbReference type="ARBA" id="ARBA00004651"/>
    </source>
</evidence>
<evidence type="ECO:0000256" key="2">
    <source>
        <dbReference type="ARBA" id="ARBA00008622"/>
    </source>
</evidence>
<keyword evidence="4" id="KW-1003">Cell membrane</keyword>
<keyword evidence="15" id="KW-1185">Reference proteome</keyword>
<dbReference type="STRING" id="1914305.BLW93_02555"/>
<dbReference type="InterPro" id="IPR051542">
    <property type="entry name" value="Hydrogenase_cytochrome"/>
</dbReference>
<evidence type="ECO:0000313" key="15">
    <source>
        <dbReference type="Proteomes" id="UP000187408"/>
    </source>
</evidence>
<dbReference type="Gene3D" id="1.20.950.20">
    <property type="entry name" value="Transmembrane di-heme cytochromes, Chain C"/>
    <property type="match status" value="1"/>
</dbReference>
<dbReference type="PANTHER" id="PTHR30485">
    <property type="entry name" value="NI/FE-HYDROGENASE 1 B-TYPE CYTOCHROME SUBUNIT"/>
    <property type="match status" value="1"/>
</dbReference>
<dbReference type="InterPro" id="IPR011577">
    <property type="entry name" value="Cyt_b561_bac/Ni-Hgenase"/>
</dbReference>
<evidence type="ECO:0000256" key="5">
    <source>
        <dbReference type="ARBA" id="ARBA00022617"/>
    </source>
</evidence>
<evidence type="ECO:0000259" key="13">
    <source>
        <dbReference type="Pfam" id="PF01292"/>
    </source>
</evidence>
<dbReference type="GO" id="GO:0020037">
    <property type="term" value="F:heme binding"/>
    <property type="evidence" value="ECO:0007669"/>
    <property type="project" value="TreeGrafter"/>
</dbReference>
<dbReference type="OrthoDB" id="197262at2"/>
<dbReference type="InterPro" id="IPR000516">
    <property type="entry name" value="Ni-dep_Hydgase_cyt-B"/>
</dbReference>
<reference evidence="14 15" key="1">
    <citation type="submission" date="2016-10" db="EMBL/GenBank/DDBJ databases">
        <title>Genome sequence of a sulfur-reducing bacterium Desulfurobacterium indicum K6013.</title>
        <authorList>
            <person name="Cao J."/>
            <person name="Shao Z."/>
            <person name="Alain K."/>
            <person name="Jebbar M."/>
        </authorList>
    </citation>
    <scope>NUCLEOTIDE SEQUENCE [LARGE SCALE GENOMIC DNA]</scope>
    <source>
        <strain evidence="14 15">K6013</strain>
    </source>
</reference>
<comment type="caution">
    <text evidence="14">The sequence shown here is derived from an EMBL/GenBank/DDBJ whole genome shotgun (WGS) entry which is preliminary data.</text>
</comment>
<dbReference type="GO" id="GO:0005506">
    <property type="term" value="F:iron ion binding"/>
    <property type="evidence" value="ECO:0007669"/>
    <property type="project" value="InterPro"/>
</dbReference>
<dbReference type="Pfam" id="PF01292">
    <property type="entry name" value="Ni_hydr_CYTB"/>
    <property type="match status" value="1"/>
</dbReference>
<keyword evidence="6 12" id="KW-0812">Transmembrane</keyword>
<dbReference type="SUPFAM" id="SSF81342">
    <property type="entry name" value="Transmembrane di-heme cytochromes"/>
    <property type="match status" value="1"/>
</dbReference>
<name>A0A1R1MMG1_9BACT</name>
<evidence type="ECO:0000256" key="12">
    <source>
        <dbReference type="SAM" id="Phobius"/>
    </source>
</evidence>
<feature type="transmembrane region" description="Helical" evidence="12">
    <location>
        <begin position="61"/>
        <end position="82"/>
    </location>
</feature>
<evidence type="ECO:0000256" key="7">
    <source>
        <dbReference type="ARBA" id="ARBA00022723"/>
    </source>
</evidence>
<feature type="domain" description="Cytochrome b561 bacterial/Ni-hydrogenase" evidence="13">
    <location>
        <begin position="13"/>
        <end position="210"/>
    </location>
</feature>
<dbReference type="GO" id="GO:0009055">
    <property type="term" value="F:electron transfer activity"/>
    <property type="evidence" value="ECO:0007669"/>
    <property type="project" value="InterPro"/>
</dbReference>
<sequence>MAGHGKDYEKVYVWSVLLRVYHWVFALSIFVLIATGLYIDWPWTNTWMEGSHQWTMALMRYIHYVAGMLFTMAVITRIYLWFFGNKNEKVWDFAPITPRNIKNMFTTAFYYAYLTDSHEHRTGHNAMAGMSYVMTILLAVVQFITGFYLLYPESSFFVSLGSIFGTQQTARFIHHILNWYFAIFALVHIYIASWNDIRNPEGLISSIFSGYKFFPKDHH</sequence>
<dbReference type="GO" id="GO:0005886">
    <property type="term" value="C:plasma membrane"/>
    <property type="evidence" value="ECO:0007669"/>
    <property type="project" value="UniProtKB-SubCell"/>
</dbReference>
<comment type="subcellular location">
    <subcellularLocation>
        <location evidence="1">Cell membrane</location>
        <topology evidence="1">Multi-pass membrane protein</topology>
    </subcellularLocation>
</comment>
<dbReference type="Proteomes" id="UP000187408">
    <property type="component" value="Unassembled WGS sequence"/>
</dbReference>
<feature type="transmembrane region" description="Helical" evidence="12">
    <location>
        <begin position="130"/>
        <end position="151"/>
    </location>
</feature>
<dbReference type="EMBL" id="MOEN01000006">
    <property type="protein sequence ID" value="OMH40943.1"/>
    <property type="molecule type" value="Genomic_DNA"/>
</dbReference>